<gene>
    <name evidence="5" type="ORF">PAC_17849</name>
</gene>
<dbReference type="PROSITE" id="PS00941">
    <property type="entry name" value="CARBOXYLESTERASE_B_2"/>
    <property type="match status" value="1"/>
</dbReference>
<keyword evidence="2 3" id="KW-0378">Hydrolase</keyword>
<dbReference type="Proteomes" id="UP000184330">
    <property type="component" value="Unassembled WGS sequence"/>
</dbReference>
<dbReference type="InterPro" id="IPR019819">
    <property type="entry name" value="Carboxylesterase_B_CS"/>
</dbReference>
<dbReference type="InterPro" id="IPR029058">
    <property type="entry name" value="AB_hydrolase_fold"/>
</dbReference>
<evidence type="ECO:0000256" key="2">
    <source>
        <dbReference type="ARBA" id="ARBA00022801"/>
    </source>
</evidence>
<dbReference type="PROSITE" id="PS00122">
    <property type="entry name" value="CARBOXYLESTERASE_B_1"/>
    <property type="match status" value="1"/>
</dbReference>
<proteinExistence type="inferred from homology"/>
<sequence>MWFQTFWSPGNESAMRFGDFFLGALSITGAYTTSSKTPTITTLNGTYAGAYNGNYGVESFLGIPFAQPPIGSLRFRTPQPLNTSWTGTKDATEYGNQCVGYGSDTYLTPFPLSEDCLTLNVVRPAGRGVTEKLPVAVWIHGGGYVQGSSQNPRYNLSFIVQHSVETEHPFIGVSINYRLQSWGFLFSREIKDQKVGNLGLRDQRAALNWVQENIASFGGDPSKVTIWGESAGAGSVGAQLIAYGGRDDGLFRAAIAQSGSSLSFSRYPSSSDYQAVYDNITATTGCSSASDTLDCLRAVPFEALNNGFNSSAVLATIQGPTIDEDFIIQSPTTQLLNGQFVKVPLLIGTNTDEGTSFGPIGIDTDAEFRSYLTGRLTTNNSTLSALQVLYPDIPEIGTPETFKARPGPDLGLQYKRSSAIIGDSLMHAPRRFMNQIWAKNNLSSYSYRFNVVPNGVSYSSGSNHFKEVAFVFDNVDGVGYAELAGTDPFANKSASYKDLAGLMAGMWGSFITTLDPNIDRGPQLSWPVYGNYSGQNYVFDANVTNLAYVEEDTFRAEAINYFTRNFVELFGR</sequence>
<dbReference type="Pfam" id="PF00135">
    <property type="entry name" value="COesterase"/>
    <property type="match status" value="1"/>
</dbReference>
<dbReference type="InterPro" id="IPR050309">
    <property type="entry name" value="Type-B_Carboxylest/Lipase"/>
</dbReference>
<dbReference type="SUPFAM" id="SSF53474">
    <property type="entry name" value="alpha/beta-Hydrolases"/>
    <property type="match status" value="1"/>
</dbReference>
<accession>A0A1L7XSD4</accession>
<dbReference type="GO" id="GO:0016787">
    <property type="term" value="F:hydrolase activity"/>
    <property type="evidence" value="ECO:0007669"/>
    <property type="project" value="UniProtKB-KW"/>
</dbReference>
<reference evidence="5 6" key="1">
    <citation type="submission" date="2016-03" db="EMBL/GenBank/DDBJ databases">
        <authorList>
            <person name="Ploux O."/>
        </authorList>
    </citation>
    <scope>NUCLEOTIDE SEQUENCE [LARGE SCALE GENOMIC DNA]</scope>
    <source>
        <strain evidence="5 6">UAMH 11012</strain>
    </source>
</reference>
<feature type="domain" description="Carboxylesterase type B" evidence="4">
    <location>
        <begin position="39"/>
        <end position="542"/>
    </location>
</feature>
<dbReference type="EC" id="3.1.1.-" evidence="3"/>
<protein>
    <recommendedName>
        <fullName evidence="3">Carboxylic ester hydrolase</fullName>
        <ecNumber evidence="3">3.1.1.-</ecNumber>
    </recommendedName>
</protein>
<evidence type="ECO:0000313" key="5">
    <source>
        <dbReference type="EMBL" id="CZR67950.1"/>
    </source>
</evidence>
<comment type="similarity">
    <text evidence="1 3">Belongs to the type-B carboxylesterase/lipase family.</text>
</comment>
<dbReference type="InterPro" id="IPR019826">
    <property type="entry name" value="Carboxylesterase_B_AS"/>
</dbReference>
<evidence type="ECO:0000259" key="4">
    <source>
        <dbReference type="Pfam" id="PF00135"/>
    </source>
</evidence>
<dbReference type="EMBL" id="FJOG01000049">
    <property type="protein sequence ID" value="CZR67950.1"/>
    <property type="molecule type" value="Genomic_DNA"/>
</dbReference>
<evidence type="ECO:0000256" key="1">
    <source>
        <dbReference type="ARBA" id="ARBA00005964"/>
    </source>
</evidence>
<name>A0A1L7XSD4_9HELO</name>
<evidence type="ECO:0000313" key="6">
    <source>
        <dbReference type="Proteomes" id="UP000184330"/>
    </source>
</evidence>
<dbReference type="PANTHER" id="PTHR11559">
    <property type="entry name" value="CARBOXYLESTERASE"/>
    <property type="match status" value="1"/>
</dbReference>
<dbReference type="Gene3D" id="3.40.50.1820">
    <property type="entry name" value="alpha/beta hydrolase"/>
    <property type="match status" value="1"/>
</dbReference>
<dbReference type="InterPro" id="IPR002018">
    <property type="entry name" value="CarbesteraseB"/>
</dbReference>
<dbReference type="STRING" id="576137.A0A1L7XSD4"/>
<dbReference type="AlphaFoldDB" id="A0A1L7XSD4"/>
<keyword evidence="6" id="KW-1185">Reference proteome</keyword>
<organism evidence="5 6">
    <name type="scientific">Phialocephala subalpina</name>
    <dbReference type="NCBI Taxonomy" id="576137"/>
    <lineage>
        <taxon>Eukaryota</taxon>
        <taxon>Fungi</taxon>
        <taxon>Dikarya</taxon>
        <taxon>Ascomycota</taxon>
        <taxon>Pezizomycotina</taxon>
        <taxon>Leotiomycetes</taxon>
        <taxon>Helotiales</taxon>
        <taxon>Mollisiaceae</taxon>
        <taxon>Phialocephala</taxon>
        <taxon>Phialocephala fortinii species complex</taxon>
    </lineage>
</organism>
<evidence type="ECO:0000256" key="3">
    <source>
        <dbReference type="RuleBase" id="RU361235"/>
    </source>
</evidence>
<dbReference type="OrthoDB" id="408631at2759"/>